<name>A0A6M0JS52_9GAMM</name>
<protein>
    <submittedName>
        <fullName evidence="1">Uncharacterized protein</fullName>
    </submittedName>
</protein>
<accession>A0A6M0JS52</accession>
<comment type="caution">
    <text evidence="1">The sequence shown here is derived from an EMBL/GenBank/DDBJ whole genome shotgun (WGS) entry which is preliminary data.</text>
</comment>
<gene>
    <name evidence="1" type="ORF">G3446_00305</name>
</gene>
<evidence type="ECO:0000313" key="2">
    <source>
        <dbReference type="Proteomes" id="UP000483379"/>
    </source>
</evidence>
<sequence length="50" mass="5627">MSPIPADRMATLAAMQTVDIHLPITNVRTLIFSRYTEPQADQTSNYCSTR</sequence>
<reference evidence="1 2" key="1">
    <citation type="submission" date="2020-02" db="EMBL/GenBank/DDBJ databases">
        <title>Genome sequences of Thiorhodococcus mannitoliphagus and Thiorhodococcus minor, purple sulfur photosynthetic bacteria in the gammaproteobacterial family, Chromatiaceae.</title>
        <authorList>
            <person name="Aviles F.A."/>
            <person name="Meyer T.E."/>
            <person name="Kyndt J.A."/>
        </authorList>
    </citation>
    <scope>NUCLEOTIDE SEQUENCE [LARGE SCALE GENOMIC DNA]</scope>
    <source>
        <strain evidence="1 2">DSM 11518</strain>
    </source>
</reference>
<evidence type="ECO:0000313" key="1">
    <source>
        <dbReference type="EMBL" id="NEV60350.1"/>
    </source>
</evidence>
<dbReference type="RefSeq" id="WP_164450392.1">
    <property type="nucleotide sequence ID" value="NZ_JAAIJQ010000001.1"/>
</dbReference>
<organism evidence="1 2">
    <name type="scientific">Thiorhodococcus minor</name>
    <dbReference type="NCBI Taxonomy" id="57489"/>
    <lineage>
        <taxon>Bacteria</taxon>
        <taxon>Pseudomonadati</taxon>
        <taxon>Pseudomonadota</taxon>
        <taxon>Gammaproteobacteria</taxon>
        <taxon>Chromatiales</taxon>
        <taxon>Chromatiaceae</taxon>
        <taxon>Thiorhodococcus</taxon>
    </lineage>
</organism>
<dbReference type="AlphaFoldDB" id="A0A6M0JS52"/>
<keyword evidence="2" id="KW-1185">Reference proteome</keyword>
<dbReference type="EMBL" id="JAAIJQ010000001">
    <property type="protein sequence ID" value="NEV60350.1"/>
    <property type="molecule type" value="Genomic_DNA"/>
</dbReference>
<proteinExistence type="predicted"/>
<dbReference type="Proteomes" id="UP000483379">
    <property type="component" value="Unassembled WGS sequence"/>
</dbReference>